<dbReference type="GeneID" id="84592784"/>
<organism evidence="1">
    <name type="scientific">Aspergillus niger</name>
    <dbReference type="NCBI Taxonomy" id="5061"/>
    <lineage>
        <taxon>Eukaryota</taxon>
        <taxon>Fungi</taxon>
        <taxon>Dikarya</taxon>
        <taxon>Ascomycota</taxon>
        <taxon>Pezizomycotina</taxon>
        <taxon>Eurotiomycetes</taxon>
        <taxon>Eurotiomycetidae</taxon>
        <taxon>Eurotiales</taxon>
        <taxon>Aspergillaceae</taxon>
        <taxon>Aspergillus</taxon>
        <taxon>Aspergillus subgen. Circumdati</taxon>
    </lineage>
</organism>
<proteinExistence type="predicted"/>
<gene>
    <name evidence="1" type="ORF">An13g00330</name>
</gene>
<dbReference type="AlphaFoldDB" id="A0AAJ8E2S9"/>
<dbReference type="KEGG" id="ang:An13g00330"/>
<name>A0AAJ8E2S9_ASPNG</name>
<dbReference type="RefSeq" id="XP_059604581.1">
    <property type="nucleotide sequence ID" value="XM_059743775.1"/>
</dbReference>
<protein>
    <submittedName>
        <fullName evidence="1">Uncharacterized protein</fullName>
    </submittedName>
</protein>
<reference evidence="1" key="1">
    <citation type="submission" date="2025-02" db="EMBL/GenBank/DDBJ databases">
        <authorList>
            <consortium name="NCBI Genome Project"/>
        </authorList>
    </citation>
    <scope>NUCLEOTIDE SEQUENCE</scope>
</reference>
<accession>A0AAJ8E2S9</accession>
<feature type="non-terminal residue" evidence="1">
    <location>
        <position position="74"/>
    </location>
</feature>
<reference evidence="1" key="2">
    <citation type="submission" date="2025-08" db="UniProtKB">
        <authorList>
            <consortium name="RefSeq"/>
        </authorList>
    </citation>
    <scope>IDENTIFICATION</scope>
</reference>
<evidence type="ECO:0000313" key="1">
    <source>
        <dbReference type="RefSeq" id="XP_059604581.1"/>
    </source>
</evidence>
<sequence>MLPSDRLAFAAPSSYFSSLTQTYHFSLALWLAPWFNLCRTQEVISSEVKKPSSRPSSGLARLHHCRPVLGLMLV</sequence>